<accession>A0A1A8MDI7</accession>
<dbReference type="EMBL" id="HAEF01013452">
    <property type="protein sequence ID" value="SBR54611.1"/>
    <property type="molecule type" value="Transcribed_RNA"/>
</dbReference>
<dbReference type="SUPFAM" id="SSF49723">
    <property type="entry name" value="Lipase/lipooxygenase domain (PLAT/LH2 domain)"/>
    <property type="match status" value="9"/>
</dbReference>
<dbReference type="Gene3D" id="2.40.180.10">
    <property type="entry name" value="Catalase core domain"/>
    <property type="match status" value="7"/>
</dbReference>
<feature type="domain" description="PLAT" evidence="2">
    <location>
        <begin position="1049"/>
        <end position="1165"/>
    </location>
</feature>
<feature type="domain" description="PLAT" evidence="2">
    <location>
        <begin position="362"/>
        <end position="481"/>
    </location>
</feature>
<evidence type="ECO:0000256" key="1">
    <source>
        <dbReference type="PROSITE-ProRule" id="PRU00152"/>
    </source>
</evidence>
<feature type="domain" description="PLAT" evidence="2">
    <location>
        <begin position="520"/>
        <end position="638"/>
    </location>
</feature>
<dbReference type="PROSITE" id="PS50095">
    <property type="entry name" value="PLAT"/>
    <property type="match status" value="8"/>
</dbReference>
<feature type="domain" description="PLAT" evidence="2">
    <location>
        <begin position="910"/>
        <end position="1032"/>
    </location>
</feature>
<dbReference type="InterPro" id="IPR052970">
    <property type="entry name" value="Inner_ear_hair_cell_LOXHD"/>
</dbReference>
<evidence type="ECO:0000259" key="2">
    <source>
        <dbReference type="PROSITE" id="PS50095"/>
    </source>
</evidence>
<reference evidence="3" key="2">
    <citation type="submission" date="2016-06" db="EMBL/GenBank/DDBJ databases">
        <title>The genome of a short-lived fish provides insights into sex chromosome evolution and the genetic control of aging.</title>
        <authorList>
            <person name="Reichwald K."/>
            <person name="Felder M."/>
            <person name="Petzold A."/>
            <person name="Koch P."/>
            <person name="Groth M."/>
            <person name="Platzer M."/>
        </authorList>
    </citation>
    <scope>NUCLEOTIDE SEQUENCE</scope>
    <source>
        <tissue evidence="3">Brain</tissue>
    </source>
</reference>
<gene>
    <name evidence="3" type="primary">LOXHD1A</name>
</gene>
<feature type="domain" description="PLAT" evidence="2">
    <location>
        <begin position="651"/>
        <end position="766"/>
    </location>
</feature>
<proteinExistence type="predicted"/>
<dbReference type="InterPro" id="IPR036392">
    <property type="entry name" value="PLAT/LH2_dom_sf"/>
</dbReference>
<dbReference type="PANTHER" id="PTHR45901:SF3">
    <property type="entry name" value="LIPOXYGENASE HOMOLOGY DOMAIN-CONTAINING PROTEIN 1"/>
    <property type="match status" value="1"/>
</dbReference>
<name>A0A1A8MDI7_9TELE</name>
<dbReference type="SMART" id="SM00308">
    <property type="entry name" value="LH2"/>
    <property type="match status" value="6"/>
</dbReference>
<protein>
    <submittedName>
        <fullName evidence="3">Lipoxygenase homology domains 1a</fullName>
    </submittedName>
</protein>
<dbReference type="Pfam" id="PF01477">
    <property type="entry name" value="PLAT"/>
    <property type="match status" value="9"/>
</dbReference>
<dbReference type="CDD" id="cd00113">
    <property type="entry name" value="PLAT"/>
    <property type="match status" value="1"/>
</dbReference>
<feature type="domain" description="PLAT" evidence="2">
    <location>
        <begin position="779"/>
        <end position="897"/>
    </location>
</feature>
<dbReference type="Gene3D" id="2.60.60.20">
    <property type="entry name" value="PLAT/LH2 domain"/>
    <property type="match status" value="2"/>
</dbReference>
<sequence>MWLDEDEGDGLIERELYEMVSLRQKKHKKYPWSLWIWTSDIKGAGTDAQVFLQIYGEKGKSDEIKLENNSDSFEQGQIDKFMIEMPDMGKLLKLRIWHEKRHPFAAIKTGSVNGASSDSRVFVKLYGEKGDTDRVILAVSDNDLRNYFETAHTDIFILETYDVGKINRLLIGHTNEGLRAGWFLDSVQISVPIHGMQYMFPSHRWLCKDEADGKVEVEIYPSEVLEIEKLINYEVAVVTGDVRAAGTNANVFCQIYGDEGQTEILSLKSRSNNFERGTTEKFKIEALDVGKIYKIRVFHDGKDTKDDITYFFPCKRWLAVDEDDGQLARELVPVDEAFMRKGDEDEEDSEATLGLEQKAMSTTYTVRIKTGDKKYAGTDANVFMTLFGTKDDTGIITMKASKTHKNKFERYSTDEFTVEAVDLGPLQKIRIGHDNCGGGSAGWFLDWVEIDAQSLGQKLCFPCGRWLDKGEDDGAIGYEGVRESLDSKKKSALTLKSVDSNMNKKNKKKKDEEEIELPIIPYHITISTGEERDASTTSRAYVIIVGSNHAQTERLWLDLPDRSKGFQAGSLESFEVSGSDVGEFKKVELGHDGATPESCWLVDELAVAVPTKGVKYIFACKCWLAKDRGDGLTAREFNVLDAEAIAISQKIIYEVTVVTGDVQNAGTDTKIFMSVFGANGSTEEMLLEKNEDRFERGQEDTFNKEIDDIEPLRKMRLRIDGSGSRPDWFLDKVILRNLTTEEVSVFTYEEWLSRMRGPKRTMICEMPAVVDEEVMVELTTYTVQVKTSDVSGGGTDARVWLIIFGENGDTGTLTLKESNKSNKFERKQVDTFHFADVLSLGDLSKVRVWHDNTGLAPGWHLEHIDVKDEILDKTFRFPCDRWLSKSDDDGQIMRELACVNNNYLDLNEKTKYEICVTTADTNEAETKENAWIILEGKKARSKEFVMENSSKKKRFLQGSVDRFEISSKNLGDIAAICLGHTPKDGKKVKGEVYWHVEEVVVTEKELGNKYIFTCNALLPLSPKRDDFLTFECTKSVESFASKARSLVPVKYEIIVITGDEKGAGTDANVFITIYGSNGDSGHRQLRQRFRNLFEREQTDRFLMEMLDMGELQRVQVEHDNSGLSPGWLLDRVEITNTASGVTTIFLCGKWLDTKRADGQIIRVLYPKY</sequence>
<organism evidence="3">
    <name type="scientific">Nothobranchius pienaari</name>
    <dbReference type="NCBI Taxonomy" id="704102"/>
    <lineage>
        <taxon>Eukaryota</taxon>
        <taxon>Metazoa</taxon>
        <taxon>Chordata</taxon>
        <taxon>Craniata</taxon>
        <taxon>Vertebrata</taxon>
        <taxon>Euteleostomi</taxon>
        <taxon>Actinopterygii</taxon>
        <taxon>Neopterygii</taxon>
        <taxon>Teleostei</taxon>
        <taxon>Neoteleostei</taxon>
        <taxon>Acanthomorphata</taxon>
        <taxon>Ovalentaria</taxon>
        <taxon>Atherinomorphae</taxon>
        <taxon>Cyprinodontiformes</taxon>
        <taxon>Nothobranchiidae</taxon>
        <taxon>Nothobranchius</taxon>
    </lineage>
</organism>
<feature type="domain" description="PLAT" evidence="2">
    <location>
        <begin position="231"/>
        <end position="352"/>
    </location>
</feature>
<comment type="caution">
    <text evidence="1">Lacks conserved residue(s) required for the propagation of feature annotation.</text>
</comment>
<dbReference type="PANTHER" id="PTHR45901">
    <property type="entry name" value="PROTEIN CBG12474"/>
    <property type="match status" value="1"/>
</dbReference>
<evidence type="ECO:0000313" key="3">
    <source>
        <dbReference type="EMBL" id="SBR54611.1"/>
    </source>
</evidence>
<reference evidence="3" key="1">
    <citation type="submission" date="2016-05" db="EMBL/GenBank/DDBJ databases">
        <authorList>
            <person name="Lavstsen T."/>
            <person name="Jespersen J.S."/>
        </authorList>
    </citation>
    <scope>NUCLEOTIDE SEQUENCE</scope>
    <source>
        <tissue evidence="3">Brain</tissue>
    </source>
</reference>
<feature type="domain" description="PLAT" evidence="2">
    <location>
        <begin position="101"/>
        <end position="220"/>
    </location>
</feature>
<dbReference type="AlphaFoldDB" id="A0A1A8MDI7"/>
<dbReference type="InterPro" id="IPR001024">
    <property type="entry name" value="PLAT/LH2_dom"/>
</dbReference>
<dbReference type="CDD" id="cd01756">
    <property type="entry name" value="PLAT_repeat"/>
    <property type="match status" value="6"/>
</dbReference>